<protein>
    <submittedName>
        <fullName evidence="1">Uncharacterized protein</fullName>
    </submittedName>
</protein>
<feature type="non-terminal residue" evidence="1">
    <location>
        <position position="41"/>
    </location>
</feature>
<name>A0A8X6UFI5_NEPPI</name>
<dbReference type="AlphaFoldDB" id="A0A8X6UFI5"/>
<evidence type="ECO:0000313" key="2">
    <source>
        <dbReference type="Proteomes" id="UP000887013"/>
    </source>
</evidence>
<gene>
    <name evidence="1" type="ORF">NPIL_482931</name>
</gene>
<sequence length="41" mass="4470">MSDLQYGRQSPAELIEFDILPVDISASYWVAPGRMAVATNG</sequence>
<organism evidence="1 2">
    <name type="scientific">Nephila pilipes</name>
    <name type="common">Giant wood spider</name>
    <name type="synonym">Nephila maculata</name>
    <dbReference type="NCBI Taxonomy" id="299642"/>
    <lineage>
        <taxon>Eukaryota</taxon>
        <taxon>Metazoa</taxon>
        <taxon>Ecdysozoa</taxon>
        <taxon>Arthropoda</taxon>
        <taxon>Chelicerata</taxon>
        <taxon>Arachnida</taxon>
        <taxon>Araneae</taxon>
        <taxon>Araneomorphae</taxon>
        <taxon>Entelegynae</taxon>
        <taxon>Araneoidea</taxon>
        <taxon>Nephilidae</taxon>
        <taxon>Nephila</taxon>
    </lineage>
</organism>
<dbReference type="EMBL" id="BMAW01125369">
    <property type="protein sequence ID" value="GFU12019.1"/>
    <property type="molecule type" value="Genomic_DNA"/>
</dbReference>
<proteinExistence type="predicted"/>
<dbReference type="Proteomes" id="UP000887013">
    <property type="component" value="Unassembled WGS sequence"/>
</dbReference>
<accession>A0A8X6UFI5</accession>
<keyword evidence="2" id="KW-1185">Reference proteome</keyword>
<comment type="caution">
    <text evidence="1">The sequence shown here is derived from an EMBL/GenBank/DDBJ whole genome shotgun (WGS) entry which is preliminary data.</text>
</comment>
<reference evidence="1" key="1">
    <citation type="submission" date="2020-08" db="EMBL/GenBank/DDBJ databases">
        <title>Multicomponent nature underlies the extraordinary mechanical properties of spider dragline silk.</title>
        <authorList>
            <person name="Kono N."/>
            <person name="Nakamura H."/>
            <person name="Mori M."/>
            <person name="Yoshida Y."/>
            <person name="Ohtoshi R."/>
            <person name="Malay A.D."/>
            <person name="Moran D.A.P."/>
            <person name="Tomita M."/>
            <person name="Numata K."/>
            <person name="Arakawa K."/>
        </authorList>
    </citation>
    <scope>NUCLEOTIDE SEQUENCE</scope>
</reference>
<evidence type="ECO:0000313" key="1">
    <source>
        <dbReference type="EMBL" id="GFU12019.1"/>
    </source>
</evidence>